<evidence type="ECO:0000256" key="1">
    <source>
        <dbReference type="SAM" id="SignalP"/>
    </source>
</evidence>
<evidence type="ECO:0000313" key="2">
    <source>
        <dbReference type="EMBL" id="KAK7499996.1"/>
    </source>
</evidence>
<reference evidence="2 3" key="1">
    <citation type="journal article" date="2023" name="Sci. Data">
        <title>Genome assembly of the Korean intertidal mud-creeper Batillaria attramentaria.</title>
        <authorList>
            <person name="Patra A.K."/>
            <person name="Ho P.T."/>
            <person name="Jun S."/>
            <person name="Lee S.J."/>
            <person name="Kim Y."/>
            <person name="Won Y.J."/>
        </authorList>
    </citation>
    <scope>NUCLEOTIDE SEQUENCE [LARGE SCALE GENOMIC DNA]</scope>
    <source>
        <strain evidence="2">Wonlab-2016</strain>
    </source>
</reference>
<feature type="chain" id="PRO_5044846395" evidence="1">
    <location>
        <begin position="19"/>
        <end position="424"/>
    </location>
</feature>
<dbReference type="PANTHER" id="PTHR26391">
    <property type="entry name" value="INACTIVE TYROSINE-PROTEIN KINASE 7"/>
    <property type="match status" value="1"/>
</dbReference>
<protein>
    <submittedName>
        <fullName evidence="2">Uncharacterized protein</fullName>
    </submittedName>
</protein>
<dbReference type="Proteomes" id="UP001519460">
    <property type="component" value="Unassembled WGS sequence"/>
</dbReference>
<name>A0ABD0LL62_9CAEN</name>
<keyword evidence="1" id="KW-0732">Signal</keyword>
<proteinExistence type="predicted"/>
<dbReference type="Gene3D" id="2.60.120.260">
    <property type="entry name" value="Galactose-binding domain-like"/>
    <property type="match status" value="2"/>
</dbReference>
<gene>
    <name evidence="2" type="ORF">BaRGS_00008844</name>
</gene>
<comment type="caution">
    <text evidence="2">The sequence shown here is derived from an EMBL/GenBank/DDBJ whole genome shotgun (WGS) entry which is preliminary data.</text>
</comment>
<accession>A0ABD0LL62</accession>
<evidence type="ECO:0000313" key="3">
    <source>
        <dbReference type="Proteomes" id="UP001519460"/>
    </source>
</evidence>
<dbReference type="AlphaFoldDB" id="A0ABD0LL62"/>
<sequence>MAALGLLLLFLQIGQFLAEPTLKNLVTEPTTLQQLGTYLVRGQLLSPDLAVDGIWSVHPFLCATTSFPKNDTLRPYWSITFHEAHEIKEIVLMFRYDRLDKHRVYTVKIDGKVCHSRKDKNKDPERIERIKCGTKLSGKKVEISIPSKKEAGSQSLPQLSISPACSPGTYGPKCDQKCGFCEGGYKDCNSSTGVCSLGCEAGYTGSHCTGINFAEGQATYKLGTSEETEGTEVDGDTSTKQKEFCLKLERQTKGSRELGWRLQLTKTVQVSEIIIFSPKEAALRNGLKNIQITVGGQQCATRRNAVAPENMGIPCTTPRSGKEVVIKNTDKGVKEMYLCEVQVIADSDFLMPEPVKIVGTQVPELPKKCDFLFFGKNCEFVCHCKDTKEQCDKVTGACKSGCRKPWSGQSCQTGPKDQLDRGAF</sequence>
<feature type="signal peptide" evidence="1">
    <location>
        <begin position="1"/>
        <end position="18"/>
    </location>
</feature>
<dbReference type="PANTHER" id="PTHR26391:SF18">
    <property type="entry name" value="PROTEIN KINASE RECEPTOR TIE-1, PUTATIVE-RELATED"/>
    <property type="match status" value="1"/>
</dbReference>
<dbReference type="EMBL" id="JACVVK020000040">
    <property type="protein sequence ID" value="KAK7499996.1"/>
    <property type="molecule type" value="Genomic_DNA"/>
</dbReference>
<feature type="non-terminal residue" evidence="2">
    <location>
        <position position="424"/>
    </location>
</feature>
<keyword evidence="3" id="KW-1185">Reference proteome</keyword>
<organism evidence="2 3">
    <name type="scientific">Batillaria attramentaria</name>
    <dbReference type="NCBI Taxonomy" id="370345"/>
    <lineage>
        <taxon>Eukaryota</taxon>
        <taxon>Metazoa</taxon>
        <taxon>Spiralia</taxon>
        <taxon>Lophotrochozoa</taxon>
        <taxon>Mollusca</taxon>
        <taxon>Gastropoda</taxon>
        <taxon>Caenogastropoda</taxon>
        <taxon>Sorbeoconcha</taxon>
        <taxon>Cerithioidea</taxon>
        <taxon>Batillariidae</taxon>
        <taxon>Batillaria</taxon>
    </lineage>
</organism>